<protein>
    <submittedName>
        <fullName evidence="1">Uncharacterized protein</fullName>
    </submittedName>
</protein>
<dbReference type="Pfam" id="PF14441">
    <property type="entry name" value="OTT_1508_deam"/>
    <property type="match status" value="1"/>
</dbReference>
<dbReference type="VEuPathDB" id="FungiDB:RhiirFUN_000055"/>
<sequence length="295" mass="34629">MAIAEENEFYSKLCVARIFKGAVEKKREKEINLSGVNKFSYNLATILARDREDMRDLILTTTKINDVDIFDKVDVLNNKENTLYPQKVGSYIESLFNIVNCVRNTKYKDLFFRIDLKLLNPDVVIQPILPWNGIVEKFLDHEKEYEGFMEECLKDPTIRYRLKRVYGGVDAELNCVSSNEMYLHAELNLLTSVMNHEEKRIFIAVSKKCCYLCELYIRYVQEIKGYNVAVSGSHKSLKKLCSRWKLPDTFKKEFMSYAQLELDRIIEYEIKLCTEPDSESECIEAYLNSPFYHNF</sequence>
<organism evidence="1">
    <name type="scientific">Rhizophagus irregularis (strain DAOM 181602 / DAOM 197198 / MUCL 43194)</name>
    <name type="common">Arbuscular mycorrhizal fungus</name>
    <name type="synonym">Glomus intraradices</name>
    <dbReference type="NCBI Taxonomy" id="747089"/>
    <lineage>
        <taxon>Eukaryota</taxon>
        <taxon>Fungi</taxon>
        <taxon>Fungi incertae sedis</taxon>
        <taxon>Mucoromycota</taxon>
        <taxon>Glomeromycotina</taxon>
        <taxon>Glomeromycetes</taxon>
        <taxon>Glomerales</taxon>
        <taxon>Glomeraceae</taxon>
        <taxon>Rhizophagus</taxon>
    </lineage>
</organism>
<dbReference type="EMBL" id="KI276091">
    <property type="protein sequence ID" value="ESA21860.1"/>
    <property type="molecule type" value="Genomic_DNA"/>
</dbReference>
<dbReference type="AlphaFoldDB" id="U9UN87"/>
<evidence type="ECO:0000313" key="1">
    <source>
        <dbReference type="EMBL" id="ESA21860.1"/>
    </source>
</evidence>
<proteinExistence type="predicted"/>
<reference evidence="1" key="1">
    <citation type="submission" date="2013-07" db="EMBL/GenBank/DDBJ databases">
        <title>The genome of an arbuscular mycorrhizal fungus provides insights into the evolution of the oldest plant symbiosis.</title>
        <authorList>
            <consortium name="DOE Joint Genome Institute"/>
            <person name="Tisserant E."/>
            <person name="Malbreil M."/>
            <person name="Kuo A."/>
            <person name="Kohler A."/>
            <person name="Symeonidi A."/>
            <person name="Balestrini R."/>
            <person name="Charron P."/>
            <person name="Duensing N."/>
            <person name="Frei-dit-Frey N."/>
            <person name="Gianinazzi-Pearson V."/>
            <person name="Gilbert B."/>
            <person name="Handa Y."/>
            <person name="Hijri M."/>
            <person name="Kaul R."/>
            <person name="Kawaguchi M."/>
            <person name="Krajinski F."/>
            <person name="Lammers P."/>
            <person name="Lapierre D."/>
            <person name="Masclaux F.G."/>
            <person name="Murat C."/>
            <person name="Morin E."/>
            <person name="Ndikumana S."/>
            <person name="Pagni M."/>
            <person name="Petitpierre D."/>
            <person name="Requena N."/>
            <person name="Rosikiewicz P."/>
            <person name="Riley R."/>
            <person name="Saito K."/>
            <person name="San Clemente H."/>
            <person name="Shapiro H."/>
            <person name="van Tuinen D."/>
            <person name="Becard G."/>
            <person name="Bonfante P."/>
            <person name="Paszkowski U."/>
            <person name="Shachar-Hill Y."/>
            <person name="Young J.P."/>
            <person name="Sanders I.R."/>
            <person name="Henrissat B."/>
            <person name="Rensing S.A."/>
            <person name="Grigoriev I.V."/>
            <person name="Corradi N."/>
            <person name="Roux C."/>
            <person name="Martin F."/>
        </authorList>
    </citation>
    <scope>NUCLEOTIDE SEQUENCE</scope>
    <source>
        <strain evidence="1">DAOM 197198</strain>
    </source>
</reference>
<gene>
    <name evidence="1" type="ORF">GLOINDRAFT_17039</name>
</gene>
<accession>U9UN87</accession>
<dbReference type="InterPro" id="IPR027796">
    <property type="entry name" value="OTT_1508_deam-like"/>
</dbReference>
<name>U9UN87_RHIID</name>
<dbReference type="HOGENOM" id="CLU_943792_0_0_1"/>
<dbReference type="eggNOG" id="ENOG502T10C">
    <property type="taxonomic scope" value="Eukaryota"/>
</dbReference>